<dbReference type="GO" id="GO:0005576">
    <property type="term" value="C:extracellular region"/>
    <property type="evidence" value="ECO:0007669"/>
    <property type="project" value="TreeGrafter"/>
</dbReference>
<dbReference type="InterPro" id="IPR050542">
    <property type="entry name" value="Glycosyl_Hydrlase18_Chitinase"/>
</dbReference>
<dbReference type="InterPro" id="IPR001223">
    <property type="entry name" value="Glyco_hydro18_cat"/>
</dbReference>
<gene>
    <name evidence="5" type="ORF">R9X50_00126000</name>
</gene>
<keyword evidence="2" id="KW-0326">Glycosidase</keyword>
<evidence type="ECO:0000256" key="1">
    <source>
        <dbReference type="ARBA" id="ARBA00022801"/>
    </source>
</evidence>
<dbReference type="Gene3D" id="3.20.20.80">
    <property type="entry name" value="Glycosidases"/>
    <property type="match status" value="1"/>
</dbReference>
<evidence type="ECO:0000313" key="6">
    <source>
        <dbReference type="Proteomes" id="UP001303373"/>
    </source>
</evidence>
<name>A0AAQ3R7Z3_9PEZI</name>
<dbReference type="Pfam" id="PF00704">
    <property type="entry name" value="Glyco_hydro_18"/>
    <property type="match status" value="1"/>
</dbReference>
<evidence type="ECO:0000256" key="2">
    <source>
        <dbReference type="ARBA" id="ARBA00023295"/>
    </source>
</evidence>
<organism evidence="5 6">
    <name type="scientific">Acrodontium crateriforme</name>
    <dbReference type="NCBI Taxonomy" id="150365"/>
    <lineage>
        <taxon>Eukaryota</taxon>
        <taxon>Fungi</taxon>
        <taxon>Dikarya</taxon>
        <taxon>Ascomycota</taxon>
        <taxon>Pezizomycotina</taxon>
        <taxon>Dothideomycetes</taxon>
        <taxon>Dothideomycetidae</taxon>
        <taxon>Mycosphaerellales</taxon>
        <taxon>Teratosphaeriaceae</taxon>
        <taxon>Acrodontium</taxon>
    </lineage>
</organism>
<dbReference type="EMBL" id="CP138581">
    <property type="protein sequence ID" value="WPG98469.1"/>
    <property type="molecule type" value="Genomic_DNA"/>
</dbReference>
<keyword evidence="1" id="KW-0378">Hydrolase</keyword>
<dbReference type="InterPro" id="IPR017853">
    <property type="entry name" value="GH"/>
</dbReference>
<dbReference type="PANTHER" id="PTHR45708">
    <property type="entry name" value="ENDOCHITINASE"/>
    <property type="match status" value="1"/>
</dbReference>
<dbReference type="GO" id="GO:0004568">
    <property type="term" value="F:chitinase activity"/>
    <property type="evidence" value="ECO:0007669"/>
    <property type="project" value="TreeGrafter"/>
</dbReference>
<protein>
    <submittedName>
        <fullName evidence="5">Chitinase 3</fullName>
    </submittedName>
</protein>
<accession>A0AAQ3R7Z3</accession>
<dbReference type="AlphaFoldDB" id="A0AAQ3R7Z3"/>
<evidence type="ECO:0000259" key="4">
    <source>
        <dbReference type="PROSITE" id="PS51910"/>
    </source>
</evidence>
<keyword evidence="3" id="KW-0732">Signal</keyword>
<feature type="domain" description="GH18" evidence="4">
    <location>
        <begin position="20"/>
        <end position="323"/>
    </location>
</feature>
<dbReference type="PROSITE" id="PS51910">
    <property type="entry name" value="GH18_2"/>
    <property type="match status" value="1"/>
</dbReference>
<dbReference type="GO" id="GO:0005975">
    <property type="term" value="P:carbohydrate metabolic process"/>
    <property type="evidence" value="ECO:0007669"/>
    <property type="project" value="InterPro"/>
</dbReference>
<proteinExistence type="predicted"/>
<evidence type="ECO:0000256" key="3">
    <source>
        <dbReference type="SAM" id="SignalP"/>
    </source>
</evidence>
<dbReference type="PANTHER" id="PTHR45708:SF49">
    <property type="entry name" value="ENDOCHITINASE"/>
    <property type="match status" value="1"/>
</dbReference>
<dbReference type="Proteomes" id="UP001303373">
    <property type="component" value="Chromosome 2"/>
</dbReference>
<reference evidence="5 6" key="1">
    <citation type="submission" date="2023-11" db="EMBL/GenBank/DDBJ databases">
        <title>An acidophilic fungus is an integral part of prey digestion in a carnivorous sundew plant.</title>
        <authorList>
            <person name="Tsai I.J."/>
        </authorList>
    </citation>
    <scope>NUCLEOTIDE SEQUENCE [LARGE SCALE GENOMIC DNA]</scope>
    <source>
        <strain evidence="5">169a</strain>
    </source>
</reference>
<sequence length="326" mass="34505">MFFSKAALLSAAASLVTAKYENALYWGSGQSRSLASYCTAAEGVDIVILSFLENFGGGNFPNGYIGDCGINADGSSDGCEGLAKDIDTCKANGKKVFISIGGGGASWTFNSDSDAKSVAASLWNGFANPAHTSKSPRPFGNTFVNGWDMDIEDNHDNESTEYLGEMINALRAYFPSDTSNTYYISGAPQCPMPEENMGTSMMQAKYDYLFIQFYNNNCGAGDLTHPGGNPNGDGTYNLAQWPAYIANGASKSAKLLVGLAGSTTAASGTFDFIPPNELPELIANSEGVKGFSGVMVWEAGETDKSPTNGCTYTQEIRRVLDTGKPC</sequence>
<evidence type="ECO:0000313" key="5">
    <source>
        <dbReference type="EMBL" id="WPG98469.1"/>
    </source>
</evidence>
<dbReference type="SUPFAM" id="SSF51445">
    <property type="entry name" value="(Trans)glycosidases"/>
    <property type="match status" value="1"/>
</dbReference>
<keyword evidence="6" id="KW-1185">Reference proteome</keyword>
<feature type="signal peptide" evidence="3">
    <location>
        <begin position="1"/>
        <end position="18"/>
    </location>
</feature>
<feature type="chain" id="PRO_5042887853" evidence="3">
    <location>
        <begin position="19"/>
        <end position="326"/>
    </location>
</feature>